<gene>
    <name evidence="4" type="ORF">FB559_4354</name>
</gene>
<dbReference type="Proteomes" id="UP000316096">
    <property type="component" value="Unassembled WGS sequence"/>
</dbReference>
<dbReference type="InterPro" id="IPR050267">
    <property type="entry name" value="Anti-sigma-factor_SerPK"/>
</dbReference>
<dbReference type="PANTHER" id="PTHR35526">
    <property type="entry name" value="ANTI-SIGMA-F FACTOR RSBW-RELATED"/>
    <property type="match status" value="1"/>
</dbReference>
<comment type="caution">
    <text evidence="4">The sequence shown here is derived from an EMBL/GenBank/DDBJ whole genome shotgun (WGS) entry which is preliminary data.</text>
</comment>
<keyword evidence="5" id="KW-1185">Reference proteome</keyword>
<dbReference type="Pfam" id="PF14417">
    <property type="entry name" value="MEDS"/>
    <property type="match status" value="1"/>
</dbReference>
<dbReference type="InterPro" id="IPR025847">
    <property type="entry name" value="MEDS_domain"/>
</dbReference>
<dbReference type="Gene3D" id="3.30.565.10">
    <property type="entry name" value="Histidine kinase-like ATPase, C-terminal domain"/>
    <property type="match status" value="1"/>
</dbReference>
<evidence type="ECO:0000313" key="4">
    <source>
        <dbReference type="EMBL" id="TQL98723.1"/>
    </source>
</evidence>
<organism evidence="4 5">
    <name type="scientific">Actinoallomurus bryophytorum</name>
    <dbReference type="NCBI Taxonomy" id="1490222"/>
    <lineage>
        <taxon>Bacteria</taxon>
        <taxon>Bacillati</taxon>
        <taxon>Actinomycetota</taxon>
        <taxon>Actinomycetes</taxon>
        <taxon>Streptosporangiales</taxon>
        <taxon>Thermomonosporaceae</taxon>
        <taxon>Actinoallomurus</taxon>
    </lineage>
</organism>
<feature type="domain" description="MEDS" evidence="3">
    <location>
        <begin position="14"/>
        <end position="156"/>
    </location>
</feature>
<feature type="domain" description="Histidine kinase/HSP90-like ATPase" evidence="2">
    <location>
        <begin position="202"/>
        <end position="311"/>
    </location>
</feature>
<evidence type="ECO:0000313" key="5">
    <source>
        <dbReference type="Proteomes" id="UP000316096"/>
    </source>
</evidence>
<protein>
    <submittedName>
        <fullName evidence="4">Histidine kinase-like protein</fullName>
    </submittedName>
</protein>
<proteinExistence type="predicted"/>
<evidence type="ECO:0000259" key="3">
    <source>
        <dbReference type="Pfam" id="PF14417"/>
    </source>
</evidence>
<dbReference type="EMBL" id="VFOZ01000001">
    <property type="protein sequence ID" value="TQL98723.1"/>
    <property type="molecule type" value="Genomic_DNA"/>
</dbReference>
<dbReference type="InterPro" id="IPR047718">
    <property type="entry name" value="RsbA-like_anti_sig"/>
</dbReference>
<evidence type="ECO:0000259" key="2">
    <source>
        <dbReference type="Pfam" id="PF13581"/>
    </source>
</evidence>
<sequence length="315" mass="34125">MSPHSDSPHTRLVHRAMLHSGDESYLAAAIPFLVEGLEAGEAVLAVIPAATEVRLRHALGARADALEFRDAAHWYSHPTRTIAAYSSFIDDHPATRIRALAEPGWKARTPAEIAEWTRYESIVNQAFADVDAAVLCMYDRRLIAPDVLDGVLHTHPELVGGAGPHVNDAYRDPHAVYAEVDRPPLPPVPPDARAMPVDSIDLCALRAFVGGHAEDHGITSARLHDLLVATTEVATNAIRHGLPPVTCRTWADGGDLVVDVTDGGHWRPEGLPGFLPPDPLVRAGFGLWGVRMLCPLVQLRTGPTGTDIRLRVPPR</sequence>
<name>A0A543CNR4_9ACTN</name>
<dbReference type="Pfam" id="PF13581">
    <property type="entry name" value="HATPase_c_2"/>
    <property type="match status" value="1"/>
</dbReference>
<keyword evidence="1" id="KW-0723">Serine/threonine-protein kinase</keyword>
<dbReference type="SUPFAM" id="SSF55874">
    <property type="entry name" value="ATPase domain of HSP90 chaperone/DNA topoisomerase II/histidine kinase"/>
    <property type="match status" value="1"/>
</dbReference>
<dbReference type="AlphaFoldDB" id="A0A543CNR4"/>
<dbReference type="GO" id="GO:0004674">
    <property type="term" value="F:protein serine/threonine kinase activity"/>
    <property type="evidence" value="ECO:0007669"/>
    <property type="project" value="UniProtKB-KW"/>
</dbReference>
<dbReference type="CDD" id="cd16936">
    <property type="entry name" value="HATPase_RsbW-like"/>
    <property type="match status" value="1"/>
</dbReference>
<dbReference type="NCBIfam" id="NF041045">
    <property type="entry name" value="RsbA_anti_sig"/>
    <property type="match status" value="1"/>
</dbReference>
<evidence type="ECO:0000256" key="1">
    <source>
        <dbReference type="ARBA" id="ARBA00022527"/>
    </source>
</evidence>
<accession>A0A543CNR4</accession>
<dbReference type="InterPro" id="IPR036890">
    <property type="entry name" value="HATPase_C_sf"/>
</dbReference>
<dbReference type="InterPro" id="IPR003594">
    <property type="entry name" value="HATPase_dom"/>
</dbReference>
<dbReference type="RefSeq" id="WP_246122530.1">
    <property type="nucleotide sequence ID" value="NZ_VFOZ01000001.1"/>
</dbReference>
<reference evidence="4 5" key="1">
    <citation type="submission" date="2019-06" db="EMBL/GenBank/DDBJ databases">
        <title>Sequencing the genomes of 1000 actinobacteria strains.</title>
        <authorList>
            <person name="Klenk H.-P."/>
        </authorList>
    </citation>
    <scope>NUCLEOTIDE SEQUENCE [LARGE SCALE GENOMIC DNA]</scope>
    <source>
        <strain evidence="4 5">DSM 102200</strain>
    </source>
</reference>
<keyword evidence="4" id="KW-0418">Kinase</keyword>
<dbReference type="PANTHER" id="PTHR35526:SF3">
    <property type="entry name" value="ANTI-SIGMA-F FACTOR RSBW"/>
    <property type="match status" value="1"/>
</dbReference>
<keyword evidence="4" id="KW-0808">Transferase</keyword>